<keyword evidence="2" id="KW-0378">Hydrolase</keyword>
<sequence length="312" mass="34731">MQFFVTFLTTLSCVYALVISPLHRLAADVDASTPKSHGIGGPVYHIRGEAVRHERRNDTNVYGHDALPSRDHIAEQTDAAQLKANHPATDSLRSQGIARDEIDDAISRYNADHPTNQTTHLVYCFYPLNIPVASMVAFQRDYYPHIVIFSDTERHTYVRRPNLGQVRGAPFMFPLQMDGHLFHGGSAPGSDRVMFDEEGVYLGALMFRGEPPILNSIITFDTIKMADQDSTNPDVMPGQSDKGQEQAVPLMKPSESQKTSNDESANDGESGGEPDTPDTAPAKRLPTHYRGMPRNWDKNRQCSSKDKHVVEI</sequence>
<evidence type="ECO:0000256" key="1">
    <source>
        <dbReference type="ARBA" id="ARBA00022722"/>
    </source>
</evidence>
<name>A0ABY0GZ62_9PEZI</name>
<proteinExistence type="predicted"/>
<protein>
    <submittedName>
        <fullName evidence="5">Uncharacterized protein</fullName>
    </submittedName>
</protein>
<keyword evidence="4" id="KW-0732">Signal</keyword>
<keyword evidence="1" id="KW-0540">Nuclease</keyword>
<evidence type="ECO:0000256" key="4">
    <source>
        <dbReference type="SAM" id="SignalP"/>
    </source>
</evidence>
<comment type="caution">
    <text evidence="5">The sequence shown here is derived from an EMBL/GenBank/DDBJ whole genome shotgun (WGS) entry which is preliminary data.</text>
</comment>
<evidence type="ECO:0000313" key="6">
    <source>
        <dbReference type="Proteomes" id="UP000294003"/>
    </source>
</evidence>
<evidence type="ECO:0000256" key="2">
    <source>
        <dbReference type="ARBA" id="ARBA00022801"/>
    </source>
</evidence>
<dbReference type="EMBL" id="QJNS01000287">
    <property type="protein sequence ID" value="RYO80514.1"/>
    <property type="molecule type" value="Genomic_DNA"/>
</dbReference>
<feature type="chain" id="PRO_5046013462" evidence="4">
    <location>
        <begin position="17"/>
        <end position="312"/>
    </location>
</feature>
<feature type="compositionally biased region" description="Polar residues" evidence="3">
    <location>
        <begin position="254"/>
        <end position="263"/>
    </location>
</feature>
<feature type="compositionally biased region" description="Acidic residues" evidence="3">
    <location>
        <begin position="264"/>
        <end position="276"/>
    </location>
</feature>
<evidence type="ECO:0000256" key="3">
    <source>
        <dbReference type="SAM" id="MobiDB-lite"/>
    </source>
</evidence>
<dbReference type="Proteomes" id="UP000294003">
    <property type="component" value="Unassembled WGS sequence"/>
</dbReference>
<feature type="region of interest" description="Disordered" evidence="3">
    <location>
        <begin position="228"/>
        <end position="312"/>
    </location>
</feature>
<accession>A0ABY0GZ62</accession>
<feature type="signal peptide" evidence="4">
    <location>
        <begin position="1"/>
        <end position="16"/>
    </location>
</feature>
<dbReference type="InterPro" id="IPR016191">
    <property type="entry name" value="Ribonuclease/ribotoxin"/>
</dbReference>
<dbReference type="SUPFAM" id="SSF53933">
    <property type="entry name" value="Microbial ribonucleases"/>
    <property type="match status" value="1"/>
</dbReference>
<reference evidence="5 6" key="1">
    <citation type="submission" date="2018-06" db="EMBL/GenBank/DDBJ databases">
        <title>Complete Genomes of Monosporascus.</title>
        <authorList>
            <person name="Robinson A.J."/>
            <person name="Natvig D.O."/>
        </authorList>
    </citation>
    <scope>NUCLEOTIDE SEQUENCE [LARGE SCALE GENOMIC DNA]</scope>
    <source>
        <strain evidence="5 6">CBS 609.92</strain>
    </source>
</reference>
<keyword evidence="6" id="KW-1185">Reference proteome</keyword>
<gene>
    <name evidence="5" type="ORF">DL762_007604</name>
</gene>
<feature type="compositionally biased region" description="Basic and acidic residues" evidence="3">
    <location>
        <begin position="295"/>
        <end position="312"/>
    </location>
</feature>
<evidence type="ECO:0000313" key="5">
    <source>
        <dbReference type="EMBL" id="RYO80514.1"/>
    </source>
</evidence>
<organism evidence="5 6">
    <name type="scientific">Monosporascus cannonballus</name>
    <dbReference type="NCBI Taxonomy" id="155416"/>
    <lineage>
        <taxon>Eukaryota</taxon>
        <taxon>Fungi</taxon>
        <taxon>Dikarya</taxon>
        <taxon>Ascomycota</taxon>
        <taxon>Pezizomycotina</taxon>
        <taxon>Sordariomycetes</taxon>
        <taxon>Xylariomycetidae</taxon>
        <taxon>Xylariales</taxon>
        <taxon>Xylariales incertae sedis</taxon>
        <taxon>Monosporascus</taxon>
    </lineage>
</organism>